<evidence type="ECO:0000256" key="1">
    <source>
        <dbReference type="SAM" id="Phobius"/>
    </source>
</evidence>
<dbReference type="AlphaFoldDB" id="A0A0F8YVY1"/>
<keyword evidence="1" id="KW-0472">Membrane</keyword>
<proteinExistence type="predicted"/>
<dbReference type="EMBL" id="LAZR01051232">
    <property type="protein sequence ID" value="KKK85602.1"/>
    <property type="molecule type" value="Genomic_DNA"/>
</dbReference>
<evidence type="ECO:0000313" key="2">
    <source>
        <dbReference type="EMBL" id="KKK85602.1"/>
    </source>
</evidence>
<feature type="transmembrane region" description="Helical" evidence="1">
    <location>
        <begin position="28"/>
        <end position="48"/>
    </location>
</feature>
<comment type="caution">
    <text evidence="2">The sequence shown here is derived from an EMBL/GenBank/DDBJ whole genome shotgun (WGS) entry which is preliminary data.</text>
</comment>
<organism evidence="2">
    <name type="scientific">marine sediment metagenome</name>
    <dbReference type="NCBI Taxonomy" id="412755"/>
    <lineage>
        <taxon>unclassified sequences</taxon>
        <taxon>metagenomes</taxon>
        <taxon>ecological metagenomes</taxon>
    </lineage>
</organism>
<feature type="non-terminal residue" evidence="2">
    <location>
        <position position="170"/>
    </location>
</feature>
<sequence length="170" mass="19008">MVNGVVIDLLYSPLFVRVGGRVMLGRHIFRGIVIAGILTGGLLTYGTLRIRQKATSPGPSIGIVQEKFPISLQGRSASERTFLEYHLQRSLEFIGAGCDLIIWPETMLPLGMNLELLELDVRTLDEDNVRSLAVLFWGPEEQKKHSYQELQGFLRLKIGPEKKARYDAAA</sequence>
<reference evidence="2" key="1">
    <citation type="journal article" date="2015" name="Nature">
        <title>Complex archaea that bridge the gap between prokaryotes and eukaryotes.</title>
        <authorList>
            <person name="Spang A."/>
            <person name="Saw J.H."/>
            <person name="Jorgensen S.L."/>
            <person name="Zaremba-Niedzwiedzka K."/>
            <person name="Martijn J."/>
            <person name="Lind A.E."/>
            <person name="van Eijk R."/>
            <person name="Schleper C."/>
            <person name="Guy L."/>
            <person name="Ettema T.J."/>
        </authorList>
    </citation>
    <scope>NUCLEOTIDE SEQUENCE</scope>
</reference>
<keyword evidence="1" id="KW-1133">Transmembrane helix</keyword>
<gene>
    <name evidence="2" type="ORF">LCGC14_2771660</name>
</gene>
<keyword evidence="1" id="KW-0812">Transmembrane</keyword>
<protein>
    <submittedName>
        <fullName evidence="2">Uncharacterized protein</fullName>
    </submittedName>
</protein>
<accession>A0A0F8YVY1</accession>
<name>A0A0F8YVY1_9ZZZZ</name>